<evidence type="ECO:0000259" key="11">
    <source>
        <dbReference type="Pfam" id="PF08245"/>
    </source>
</evidence>
<dbReference type="Pfam" id="PF08245">
    <property type="entry name" value="Mur_ligase_M"/>
    <property type="match status" value="1"/>
</dbReference>
<dbReference type="NCBIfam" id="NF001126">
    <property type="entry name" value="PRK00139.1-4"/>
    <property type="match status" value="1"/>
</dbReference>
<feature type="domain" description="Mur ligase C-terminal" evidence="10">
    <location>
        <begin position="345"/>
        <end position="471"/>
    </location>
</feature>
<feature type="binding site" evidence="7">
    <location>
        <position position="469"/>
    </location>
    <ligand>
        <name>meso-2,6-diaminopimelate</name>
        <dbReference type="ChEBI" id="CHEBI:57791"/>
    </ligand>
</feature>
<comment type="subcellular location">
    <subcellularLocation>
        <location evidence="7 8">Cytoplasm</location>
    </subcellularLocation>
</comment>
<dbReference type="InterPro" id="IPR035911">
    <property type="entry name" value="MurE/MurF_N"/>
</dbReference>
<keyword evidence="4 7" id="KW-0573">Peptidoglycan synthesis</keyword>
<sequence length="502" mass="52164">MAAPAHRPTTHQPRRLSEAAAFLGVAAPAEDPELTGIAQDSRRAQPGDLYVARPGEFAHGAQFADKARANGAVAALTDEAGQEDCVRAGLPTLVVGDPRQLLGTISAWVYGDPADALTLLGITGTNGKTTTSYLVDAALRAAGNGTGLIGTIETRIGDDVEVSARTTPEAPDLHALFAVMRERGVTAATMEVSSHALTLGRVDGVRFDVAGFTNLSQDHLEIHGDMESYYAAKASLFGKDRAQLGVVNVDDAAGALLAAEAEIEIVTVSPSGDPAANWRASDVALEPTGVAFDVHGPDDTRLRVSLGIPGEFNVANGLVAVAMLHAVGIDGAAIVRGLATATVPGRMERIQAGQAFTAIVDYAHTPDAIERVLATVRPLTEGRVIAVVGCGGDRDQSKRPLMGAAAANGADVAVITDDNPRSEDPAAIRAAAIAGAKGRAEVVEIGGRREAIGWALDTARQGDTVVVLGKGHELGQEIAGIVHPFDDRQVVLEQLRRMEERS</sequence>
<feature type="binding site" evidence="7">
    <location>
        <begin position="418"/>
        <end position="421"/>
    </location>
    <ligand>
        <name>meso-2,6-diaminopimelate</name>
        <dbReference type="ChEBI" id="CHEBI:57791"/>
    </ligand>
</feature>
<dbReference type="RefSeq" id="WP_205120309.1">
    <property type="nucleotide sequence ID" value="NZ_JAFBCM010000001.1"/>
</dbReference>
<dbReference type="EC" id="6.3.2.13" evidence="7"/>
<evidence type="ECO:0000256" key="1">
    <source>
        <dbReference type="ARBA" id="ARBA00005898"/>
    </source>
</evidence>
<evidence type="ECO:0000256" key="5">
    <source>
        <dbReference type="ARBA" id="ARBA00023306"/>
    </source>
</evidence>
<dbReference type="NCBIfam" id="NF001124">
    <property type="entry name" value="PRK00139.1-2"/>
    <property type="match status" value="1"/>
</dbReference>
<comment type="catalytic activity">
    <reaction evidence="7">
        <text>UDP-N-acetyl-alpha-D-muramoyl-L-alanyl-D-glutamate + meso-2,6-diaminopimelate + ATP = UDP-N-acetyl-alpha-D-muramoyl-L-alanyl-gamma-D-glutamyl-meso-2,6-diaminopimelate + ADP + phosphate + H(+)</text>
        <dbReference type="Rhea" id="RHEA:23676"/>
        <dbReference type="ChEBI" id="CHEBI:15378"/>
        <dbReference type="ChEBI" id="CHEBI:30616"/>
        <dbReference type="ChEBI" id="CHEBI:43474"/>
        <dbReference type="ChEBI" id="CHEBI:57791"/>
        <dbReference type="ChEBI" id="CHEBI:83900"/>
        <dbReference type="ChEBI" id="CHEBI:83905"/>
        <dbReference type="ChEBI" id="CHEBI:456216"/>
        <dbReference type="EC" id="6.3.2.13"/>
    </reaction>
</comment>
<feature type="binding site" evidence="7">
    <location>
        <position position="201"/>
    </location>
    <ligand>
        <name>UDP-N-acetyl-alpha-D-muramoyl-L-alanyl-D-glutamate</name>
        <dbReference type="ChEBI" id="CHEBI:83900"/>
    </ligand>
</feature>
<feature type="binding site" evidence="7">
    <location>
        <begin position="124"/>
        <end position="130"/>
    </location>
    <ligand>
        <name>ATP</name>
        <dbReference type="ChEBI" id="CHEBI:30616"/>
    </ligand>
</feature>
<dbReference type="InterPro" id="IPR004101">
    <property type="entry name" value="Mur_ligase_C"/>
</dbReference>
<evidence type="ECO:0000256" key="8">
    <source>
        <dbReference type="RuleBase" id="RU004135"/>
    </source>
</evidence>
<feature type="binding site" evidence="7">
    <location>
        <begin position="166"/>
        <end position="167"/>
    </location>
    <ligand>
        <name>UDP-N-acetyl-alpha-D-muramoyl-L-alanyl-D-glutamate</name>
        <dbReference type="ChEBI" id="CHEBI:83900"/>
    </ligand>
</feature>
<dbReference type="PANTHER" id="PTHR23135">
    <property type="entry name" value="MUR LIGASE FAMILY MEMBER"/>
    <property type="match status" value="1"/>
</dbReference>
<feature type="domain" description="Mur ligase N-terminal catalytic" evidence="9">
    <location>
        <begin position="34"/>
        <end position="107"/>
    </location>
</feature>
<feature type="binding site" evidence="7">
    <location>
        <position position="41"/>
    </location>
    <ligand>
        <name>UDP-N-acetyl-alpha-D-muramoyl-L-alanyl-D-glutamate</name>
        <dbReference type="ChEBI" id="CHEBI:83900"/>
    </ligand>
</feature>
<feature type="domain" description="Mur ligase central" evidence="11">
    <location>
        <begin position="122"/>
        <end position="323"/>
    </location>
</feature>
<comment type="caution">
    <text evidence="12">The sequence shown here is derived from an EMBL/GenBank/DDBJ whole genome shotgun (WGS) entry which is preliminary data.</text>
</comment>
<accession>A0ABV7Y3M1</accession>
<dbReference type="SUPFAM" id="SSF63418">
    <property type="entry name" value="MurE/MurF N-terminal domain"/>
    <property type="match status" value="1"/>
</dbReference>
<dbReference type="Gene3D" id="3.40.1190.10">
    <property type="entry name" value="Mur-like, catalytic domain"/>
    <property type="match status" value="1"/>
</dbReference>
<dbReference type="Gene3D" id="3.90.190.20">
    <property type="entry name" value="Mur ligase, C-terminal domain"/>
    <property type="match status" value="1"/>
</dbReference>
<dbReference type="EMBL" id="JBHRZH010000004">
    <property type="protein sequence ID" value="MFC3759853.1"/>
    <property type="molecule type" value="Genomic_DNA"/>
</dbReference>
<comment type="pathway">
    <text evidence="7 8">Cell wall biogenesis; peptidoglycan biosynthesis.</text>
</comment>
<evidence type="ECO:0000256" key="7">
    <source>
        <dbReference type="HAMAP-Rule" id="MF_00208"/>
    </source>
</evidence>
<dbReference type="Pfam" id="PF02875">
    <property type="entry name" value="Mur_ligase_C"/>
    <property type="match status" value="1"/>
</dbReference>
<evidence type="ECO:0000313" key="13">
    <source>
        <dbReference type="Proteomes" id="UP001595699"/>
    </source>
</evidence>
<dbReference type="SUPFAM" id="SSF53623">
    <property type="entry name" value="MurD-like peptide ligases, catalytic domain"/>
    <property type="match status" value="1"/>
</dbReference>
<evidence type="ECO:0000256" key="4">
    <source>
        <dbReference type="ARBA" id="ARBA00022984"/>
    </source>
</evidence>
<name>A0ABV7Y3M1_9ACTN</name>
<dbReference type="InterPro" id="IPR036565">
    <property type="entry name" value="Mur-like_cat_sf"/>
</dbReference>
<evidence type="ECO:0000259" key="10">
    <source>
        <dbReference type="Pfam" id="PF02875"/>
    </source>
</evidence>
<evidence type="ECO:0000256" key="3">
    <source>
        <dbReference type="ARBA" id="ARBA00022960"/>
    </source>
</evidence>
<feature type="short sequence motif" description="Meso-diaminopimelate recognition motif" evidence="7">
    <location>
        <begin position="418"/>
        <end position="421"/>
    </location>
</feature>
<gene>
    <name evidence="7" type="primary">murE</name>
    <name evidence="12" type="ORF">ACFOUW_03320</name>
</gene>
<dbReference type="Gene3D" id="3.40.1390.10">
    <property type="entry name" value="MurE/MurF, N-terminal domain"/>
    <property type="match status" value="1"/>
</dbReference>
<dbReference type="InterPro" id="IPR036615">
    <property type="entry name" value="Mur_ligase_C_dom_sf"/>
</dbReference>
<dbReference type="InterPro" id="IPR013221">
    <property type="entry name" value="Mur_ligase_cen"/>
</dbReference>
<evidence type="ECO:0000313" key="12">
    <source>
        <dbReference type="EMBL" id="MFC3759853.1"/>
    </source>
</evidence>
<comment type="caution">
    <text evidence="7">Lacks conserved residue(s) required for the propagation of feature annotation.</text>
</comment>
<dbReference type="NCBIfam" id="TIGR01085">
    <property type="entry name" value="murE"/>
    <property type="match status" value="1"/>
</dbReference>
<dbReference type="SUPFAM" id="SSF53244">
    <property type="entry name" value="MurD-like peptide ligases, peptide-binding domain"/>
    <property type="match status" value="1"/>
</dbReference>
<evidence type="ECO:0000259" key="9">
    <source>
        <dbReference type="Pfam" id="PF01225"/>
    </source>
</evidence>
<keyword evidence="3 7" id="KW-0133">Cell shape</keyword>
<comment type="function">
    <text evidence="7">Catalyzes the addition of meso-diaminopimelic acid to the nucleotide precursor UDP-N-acetylmuramoyl-L-alanyl-D-glutamate (UMAG) in the biosynthesis of bacterial cell-wall peptidoglycan.</text>
</comment>
<reference evidence="13" key="1">
    <citation type="journal article" date="2019" name="Int. J. Syst. Evol. Microbiol.">
        <title>The Global Catalogue of Microorganisms (GCM) 10K type strain sequencing project: providing services to taxonomists for standard genome sequencing and annotation.</title>
        <authorList>
            <consortium name="The Broad Institute Genomics Platform"/>
            <consortium name="The Broad Institute Genome Sequencing Center for Infectious Disease"/>
            <person name="Wu L."/>
            <person name="Ma J."/>
        </authorList>
    </citation>
    <scope>NUCLEOTIDE SEQUENCE [LARGE SCALE GENOMIC DNA]</scope>
    <source>
        <strain evidence="13">CGMCC 4.7241</strain>
    </source>
</reference>
<feature type="binding site" evidence="7">
    <location>
        <position position="473"/>
    </location>
    <ligand>
        <name>meso-2,6-diaminopimelate</name>
        <dbReference type="ChEBI" id="CHEBI:57791"/>
    </ligand>
</feature>
<dbReference type="HAMAP" id="MF_00208">
    <property type="entry name" value="MurE"/>
    <property type="match status" value="1"/>
</dbReference>
<dbReference type="Pfam" id="PF01225">
    <property type="entry name" value="Mur_ligase"/>
    <property type="match status" value="1"/>
</dbReference>
<dbReference type="InterPro" id="IPR000713">
    <property type="entry name" value="Mur_ligase_N"/>
</dbReference>
<feature type="binding site" evidence="7">
    <location>
        <position position="394"/>
    </location>
    <ligand>
        <name>meso-2,6-diaminopimelate</name>
        <dbReference type="ChEBI" id="CHEBI:57791"/>
    </ligand>
</feature>
<keyword evidence="7" id="KW-0547">Nucleotide-binding</keyword>
<dbReference type="GO" id="GO:0008765">
    <property type="term" value="F:UDP-N-acetylmuramoylalanyl-D-glutamate-2,6-diaminopimelate ligase activity"/>
    <property type="evidence" value="ECO:0007669"/>
    <property type="project" value="UniProtKB-EC"/>
</dbReference>
<keyword evidence="6 7" id="KW-0961">Cell wall biogenesis/degradation</keyword>
<keyword evidence="7" id="KW-0067">ATP-binding</keyword>
<keyword evidence="2 7" id="KW-0132">Cell division</keyword>
<proteinExistence type="inferred from homology"/>
<dbReference type="PANTHER" id="PTHR23135:SF4">
    <property type="entry name" value="UDP-N-ACETYLMURAMOYL-L-ALANYL-D-GLUTAMATE--2,6-DIAMINOPIMELATE LIGASE MURE HOMOLOG, CHLOROPLASTIC"/>
    <property type="match status" value="1"/>
</dbReference>
<keyword evidence="7" id="KW-0963">Cytoplasm</keyword>
<comment type="cofactor">
    <cofactor evidence="7">
        <name>Mg(2+)</name>
        <dbReference type="ChEBI" id="CHEBI:18420"/>
    </cofactor>
</comment>
<dbReference type="InterPro" id="IPR005761">
    <property type="entry name" value="UDP-N-AcMur-Glu-dNH2Pim_ligase"/>
</dbReference>
<feature type="modified residue" description="N6-carboxylysine" evidence="7">
    <location>
        <position position="233"/>
    </location>
</feature>
<keyword evidence="13" id="KW-1185">Reference proteome</keyword>
<keyword evidence="7 12" id="KW-0436">Ligase</keyword>
<keyword evidence="5 7" id="KW-0131">Cell cycle</keyword>
<organism evidence="12 13">
    <name type="scientific">Tenggerimyces flavus</name>
    <dbReference type="NCBI Taxonomy" id="1708749"/>
    <lineage>
        <taxon>Bacteria</taxon>
        <taxon>Bacillati</taxon>
        <taxon>Actinomycetota</taxon>
        <taxon>Actinomycetes</taxon>
        <taxon>Propionibacteriales</taxon>
        <taxon>Nocardioidaceae</taxon>
        <taxon>Tenggerimyces</taxon>
    </lineage>
</organism>
<evidence type="ECO:0000256" key="2">
    <source>
        <dbReference type="ARBA" id="ARBA00022618"/>
    </source>
</evidence>
<protein>
    <recommendedName>
        <fullName evidence="7">UDP-N-acetylmuramoyl-L-alanyl-D-glutamate--2,6-diaminopimelate ligase</fullName>
        <ecNumber evidence="7">6.3.2.13</ecNumber>
    </recommendedName>
    <alternativeName>
        <fullName evidence="7">Meso-A2pm-adding enzyme</fullName>
    </alternativeName>
    <alternativeName>
        <fullName evidence="7">Meso-diaminopimelate-adding enzyme</fullName>
    </alternativeName>
    <alternativeName>
        <fullName evidence="7">UDP-MurNAc-L-Ala-D-Glu:meso-diaminopimelate ligase</fullName>
    </alternativeName>
    <alternativeName>
        <fullName evidence="7">UDP-MurNAc-tripeptide synthetase</fullName>
    </alternativeName>
    <alternativeName>
        <fullName evidence="7">UDP-N-acetylmuramyl-tripeptide synthetase</fullName>
    </alternativeName>
</protein>
<dbReference type="Proteomes" id="UP001595699">
    <property type="component" value="Unassembled WGS sequence"/>
</dbReference>
<keyword evidence="7" id="KW-0460">Magnesium</keyword>
<comment type="similarity">
    <text evidence="1 7">Belongs to the MurCDEF family. MurE subfamily.</text>
</comment>
<comment type="PTM">
    <text evidence="7">Carboxylation is probably crucial for Mg(2+) binding and, consequently, for the gamma-phosphate positioning of ATP.</text>
</comment>
<feature type="binding site" evidence="7">
    <location>
        <position position="193"/>
    </location>
    <ligand>
        <name>UDP-N-acetyl-alpha-D-muramoyl-L-alanyl-D-glutamate</name>
        <dbReference type="ChEBI" id="CHEBI:83900"/>
    </ligand>
</feature>
<evidence type="ECO:0000256" key="6">
    <source>
        <dbReference type="ARBA" id="ARBA00023316"/>
    </source>
</evidence>